<sequence>MHMLTEIDTARRDHTGDPITPEEAAAGFRAVSNLFVQWGLSEAQAANLLDMSATTYRRWRKSGPGQISRDLGMRLGTLLGIHKALRILFREPSRGYDWIKQPNKAFDGKSALDVMMNGYLTDLMRVRNYLDAERGGW</sequence>
<reference evidence="4" key="1">
    <citation type="journal article" date="2014" name="Int. J. Syst. Evol. Microbiol.">
        <title>Complete genome sequence of Corynebacterium casei LMG S-19264T (=DSM 44701T), isolated from a smear-ripened cheese.</title>
        <authorList>
            <consortium name="US DOE Joint Genome Institute (JGI-PGF)"/>
            <person name="Walter F."/>
            <person name="Albersmeier A."/>
            <person name="Kalinowski J."/>
            <person name="Ruckert C."/>
        </authorList>
    </citation>
    <scope>NUCLEOTIDE SEQUENCE</scope>
    <source>
        <strain evidence="4">VKM B-1513</strain>
    </source>
</reference>
<dbReference type="InterPro" id="IPR046847">
    <property type="entry name" value="Xre-like_HTH"/>
</dbReference>
<comment type="caution">
    <text evidence="4">The sequence shown here is derived from an EMBL/GenBank/DDBJ whole genome shotgun (WGS) entry which is preliminary data.</text>
</comment>
<accession>A0A9W6MQ28</accession>
<dbReference type="InterPro" id="IPR024467">
    <property type="entry name" value="Xre/MbcA/ParS-like_toxin-bd"/>
</dbReference>
<evidence type="ECO:0000313" key="5">
    <source>
        <dbReference type="Proteomes" id="UP001143486"/>
    </source>
</evidence>
<reference evidence="4" key="2">
    <citation type="submission" date="2023-01" db="EMBL/GenBank/DDBJ databases">
        <authorList>
            <person name="Sun Q."/>
            <person name="Evtushenko L."/>
        </authorList>
    </citation>
    <scope>NUCLEOTIDE SEQUENCE</scope>
    <source>
        <strain evidence="4">VKM B-1513</strain>
    </source>
</reference>
<dbReference type="Proteomes" id="UP001143486">
    <property type="component" value="Unassembled WGS sequence"/>
</dbReference>
<evidence type="ECO:0000259" key="2">
    <source>
        <dbReference type="Pfam" id="PF09722"/>
    </source>
</evidence>
<evidence type="ECO:0000259" key="3">
    <source>
        <dbReference type="Pfam" id="PF20432"/>
    </source>
</evidence>
<dbReference type="RefSeq" id="WP_271187864.1">
    <property type="nucleotide sequence ID" value="NZ_BSFE01000011.1"/>
</dbReference>
<gene>
    <name evidence="4" type="ORF">GCM10017621_30240</name>
</gene>
<name>A0A9W6MQ28_9PROT</name>
<organism evidence="4 5">
    <name type="scientific">Maricaulis virginensis</name>
    <dbReference type="NCBI Taxonomy" id="144022"/>
    <lineage>
        <taxon>Bacteria</taxon>
        <taxon>Pseudomonadati</taxon>
        <taxon>Pseudomonadota</taxon>
        <taxon>Alphaproteobacteria</taxon>
        <taxon>Maricaulales</taxon>
        <taxon>Maricaulaceae</taxon>
        <taxon>Maricaulis</taxon>
    </lineage>
</organism>
<dbReference type="GO" id="GO:0003677">
    <property type="term" value="F:DNA binding"/>
    <property type="evidence" value="ECO:0007669"/>
    <property type="project" value="InterPro"/>
</dbReference>
<keyword evidence="5" id="KW-1185">Reference proteome</keyword>
<evidence type="ECO:0000313" key="4">
    <source>
        <dbReference type="EMBL" id="GLK53516.1"/>
    </source>
</evidence>
<evidence type="ECO:0008006" key="6">
    <source>
        <dbReference type="Google" id="ProtNLM"/>
    </source>
</evidence>
<dbReference type="EMBL" id="BSFE01000011">
    <property type="protein sequence ID" value="GLK53516.1"/>
    <property type="molecule type" value="Genomic_DNA"/>
</dbReference>
<feature type="region of interest" description="Disordered" evidence="1">
    <location>
        <begin position="1"/>
        <end position="20"/>
    </location>
</feature>
<evidence type="ECO:0000256" key="1">
    <source>
        <dbReference type="SAM" id="MobiDB-lite"/>
    </source>
</evidence>
<feature type="domain" description="Antitoxin Xre-like helix-turn-helix" evidence="3">
    <location>
        <begin position="17"/>
        <end position="78"/>
    </location>
</feature>
<feature type="domain" description="Antitoxin Xre/MbcA/ParS-like toxin-binding" evidence="2">
    <location>
        <begin position="84"/>
        <end position="136"/>
    </location>
</feature>
<protein>
    <recommendedName>
        <fullName evidence="6">DUF2384 domain-containing protein</fullName>
    </recommendedName>
</protein>
<dbReference type="AlphaFoldDB" id="A0A9W6MQ28"/>
<proteinExistence type="predicted"/>
<dbReference type="Pfam" id="PF09722">
    <property type="entry name" value="Xre_MbcA_ParS_C"/>
    <property type="match status" value="1"/>
</dbReference>
<dbReference type="Pfam" id="PF20432">
    <property type="entry name" value="Xre-like-HTH"/>
    <property type="match status" value="1"/>
</dbReference>